<gene>
    <name evidence="1" type="ORF">S01H4_57506</name>
</gene>
<evidence type="ECO:0008006" key="2">
    <source>
        <dbReference type="Google" id="ProtNLM"/>
    </source>
</evidence>
<name>X1EGE6_9ZZZZ</name>
<dbReference type="Gene3D" id="2.130.10.10">
    <property type="entry name" value="YVTN repeat-like/Quinoprotein amine dehydrogenase"/>
    <property type="match status" value="1"/>
</dbReference>
<reference evidence="1" key="1">
    <citation type="journal article" date="2014" name="Front. Microbiol.">
        <title>High frequency of phylogenetically diverse reductive dehalogenase-homologous genes in deep subseafloor sedimentary metagenomes.</title>
        <authorList>
            <person name="Kawai M."/>
            <person name="Futagami T."/>
            <person name="Toyoda A."/>
            <person name="Takaki Y."/>
            <person name="Nishi S."/>
            <person name="Hori S."/>
            <person name="Arai W."/>
            <person name="Tsubouchi T."/>
            <person name="Morono Y."/>
            <person name="Uchiyama I."/>
            <person name="Ito T."/>
            <person name="Fujiyama A."/>
            <person name="Inagaki F."/>
            <person name="Takami H."/>
        </authorList>
    </citation>
    <scope>NUCLEOTIDE SEQUENCE</scope>
    <source>
        <strain evidence="1">Expedition CK06-06</strain>
    </source>
</reference>
<dbReference type="SUPFAM" id="SSF110296">
    <property type="entry name" value="Oligoxyloglucan reducing end-specific cellobiohydrolase"/>
    <property type="match status" value="1"/>
</dbReference>
<dbReference type="AlphaFoldDB" id="X1EGE6"/>
<proteinExistence type="predicted"/>
<comment type="caution">
    <text evidence="1">The sequence shown here is derived from an EMBL/GenBank/DDBJ whole genome shotgun (WGS) entry which is preliminary data.</text>
</comment>
<dbReference type="InterPro" id="IPR015943">
    <property type="entry name" value="WD40/YVTN_repeat-like_dom_sf"/>
</dbReference>
<protein>
    <recommendedName>
        <fullName evidence="2">Photosynthesis system II assembly factor Ycf48/Hcf136-like domain-containing protein</fullName>
    </recommendedName>
</protein>
<organism evidence="1">
    <name type="scientific">marine sediment metagenome</name>
    <dbReference type="NCBI Taxonomy" id="412755"/>
    <lineage>
        <taxon>unclassified sequences</taxon>
        <taxon>metagenomes</taxon>
        <taxon>ecological metagenomes</taxon>
    </lineage>
</organism>
<dbReference type="EMBL" id="BART01033473">
    <property type="protein sequence ID" value="GAH07728.1"/>
    <property type="molecule type" value="Genomic_DNA"/>
</dbReference>
<sequence>MKTNSGVTTDISRMSYNGSATFVQGYNGVILRSLDKGLTWKKMTSGTSESLFSSYWTSSTTGYVVGQKGTILKSTNNGLSWSKMTPVTSHQLISVVFTDAMHGYASGGTGGANIVP</sequence>
<evidence type="ECO:0000313" key="1">
    <source>
        <dbReference type="EMBL" id="GAH07728.1"/>
    </source>
</evidence>
<accession>X1EGE6</accession>